<dbReference type="PANTHER" id="PTHR10434">
    <property type="entry name" value="1-ACYL-SN-GLYCEROL-3-PHOSPHATE ACYLTRANSFERASE"/>
    <property type="match status" value="1"/>
</dbReference>
<dbReference type="PANTHER" id="PTHR10434:SF66">
    <property type="entry name" value="PHOSPHOLIPID_GLYCEROL ACYLTRANSFERASE DOMAIN-CONTAINING PROTEIN"/>
    <property type="match status" value="1"/>
</dbReference>
<keyword evidence="3 6" id="KW-0012">Acyltransferase</keyword>
<reference evidence="7" key="1">
    <citation type="journal article" date="2019" name="Int. J. Syst. Evol. Microbiol.">
        <title>The Global Catalogue of Microorganisms (GCM) 10K type strain sequencing project: providing services to taxonomists for standard genome sequencing and annotation.</title>
        <authorList>
            <consortium name="The Broad Institute Genomics Platform"/>
            <consortium name="The Broad Institute Genome Sequencing Center for Infectious Disease"/>
            <person name="Wu L."/>
            <person name="Ma J."/>
        </authorList>
    </citation>
    <scope>NUCLEOTIDE SEQUENCE [LARGE SCALE GENOMIC DNA]</scope>
    <source>
        <strain evidence="7">CGMCC 4.7106</strain>
    </source>
</reference>
<dbReference type="Pfam" id="PF01553">
    <property type="entry name" value="Acyltransferase"/>
    <property type="match status" value="1"/>
</dbReference>
<evidence type="ECO:0000256" key="3">
    <source>
        <dbReference type="ARBA" id="ARBA00023315"/>
    </source>
</evidence>
<dbReference type="GO" id="GO:0016746">
    <property type="term" value="F:acyltransferase activity"/>
    <property type="evidence" value="ECO:0007669"/>
    <property type="project" value="UniProtKB-KW"/>
</dbReference>
<gene>
    <name evidence="6" type="ORF">ACFSSA_05845</name>
</gene>
<keyword evidence="4" id="KW-1133">Transmembrane helix</keyword>
<comment type="caution">
    <text evidence="6">The sequence shown here is derived from an EMBL/GenBank/DDBJ whole genome shotgun (WGS) entry which is preliminary data.</text>
</comment>
<keyword evidence="4" id="KW-0472">Membrane</keyword>
<dbReference type="InterPro" id="IPR002123">
    <property type="entry name" value="Plipid/glycerol_acylTrfase"/>
</dbReference>
<evidence type="ECO:0000256" key="2">
    <source>
        <dbReference type="ARBA" id="ARBA00022679"/>
    </source>
</evidence>
<accession>A0ABW5D720</accession>
<evidence type="ECO:0000259" key="5">
    <source>
        <dbReference type="SMART" id="SM00563"/>
    </source>
</evidence>
<evidence type="ECO:0000313" key="6">
    <source>
        <dbReference type="EMBL" id="MFD2256188.1"/>
    </source>
</evidence>
<dbReference type="EMBL" id="JBHUIT010000003">
    <property type="protein sequence ID" value="MFD2256188.1"/>
    <property type="molecule type" value="Genomic_DNA"/>
</dbReference>
<comment type="pathway">
    <text evidence="1">Lipid metabolism.</text>
</comment>
<organism evidence="6 7">
    <name type="scientific">Luteolibacter algae</name>
    <dbReference type="NCBI Taxonomy" id="454151"/>
    <lineage>
        <taxon>Bacteria</taxon>
        <taxon>Pseudomonadati</taxon>
        <taxon>Verrucomicrobiota</taxon>
        <taxon>Verrucomicrobiia</taxon>
        <taxon>Verrucomicrobiales</taxon>
        <taxon>Verrucomicrobiaceae</taxon>
        <taxon>Luteolibacter</taxon>
    </lineage>
</organism>
<dbReference type="RefSeq" id="WP_386819197.1">
    <property type="nucleotide sequence ID" value="NZ_JBHUIT010000003.1"/>
</dbReference>
<evidence type="ECO:0000256" key="1">
    <source>
        <dbReference type="ARBA" id="ARBA00005189"/>
    </source>
</evidence>
<feature type="domain" description="Phospholipid/glycerol acyltransferase" evidence="5">
    <location>
        <begin position="100"/>
        <end position="212"/>
    </location>
</feature>
<dbReference type="Proteomes" id="UP001597375">
    <property type="component" value="Unassembled WGS sequence"/>
</dbReference>
<dbReference type="CDD" id="cd07989">
    <property type="entry name" value="LPLAT_AGPAT-like"/>
    <property type="match status" value="1"/>
</dbReference>
<protein>
    <submittedName>
        <fullName evidence="6">Lysophospholipid acyltransferase family protein</fullName>
    </submittedName>
</protein>
<keyword evidence="7" id="KW-1185">Reference proteome</keyword>
<evidence type="ECO:0000256" key="4">
    <source>
        <dbReference type="SAM" id="Phobius"/>
    </source>
</evidence>
<proteinExistence type="predicted"/>
<keyword evidence="4" id="KW-0812">Transmembrane</keyword>
<name>A0ABW5D720_9BACT</name>
<keyword evidence="2" id="KW-0808">Transferase</keyword>
<evidence type="ECO:0000313" key="7">
    <source>
        <dbReference type="Proteomes" id="UP001597375"/>
    </source>
</evidence>
<dbReference type="SUPFAM" id="SSF69593">
    <property type="entry name" value="Glycerol-3-phosphate (1)-acyltransferase"/>
    <property type="match status" value="1"/>
</dbReference>
<feature type="transmembrane region" description="Helical" evidence="4">
    <location>
        <begin position="24"/>
        <end position="49"/>
    </location>
</feature>
<dbReference type="SMART" id="SM00563">
    <property type="entry name" value="PlsC"/>
    <property type="match status" value="1"/>
</dbReference>
<sequence length="264" mass="29604">MNSNPESEIPIVQPGKSFLLAVRFYATMLFMLFYWPLGVLVVMIICLCSSMLNPGEKHRTLGQLVIGKSLSSFVRILEWAGIIRIHDAGLIGKADMPGPLLIASNHPALWDAPLLIRRFLRVSCIMKAELLNNPLLRNGALFAGFLPNTPRLEMIHAALDRLKNNGRLLFFPEGTRTRNRDKGGILNRFRPGLALLASQSKAPVLPVFISSNSLYLQKGWPIWRLPPLPITVTIRVGDPMKIGEGESTRDFSRRLEELFRKELG</sequence>